<comment type="caution">
    <text evidence="1">The sequence shown here is derived from an EMBL/GenBank/DDBJ whole genome shotgun (WGS) entry which is preliminary data.</text>
</comment>
<dbReference type="RefSeq" id="WP_238232657.1">
    <property type="nucleotide sequence ID" value="NZ_BPRA01000021.1"/>
</dbReference>
<sequence>MNIAFVEMRCSSAPRLHQSQQRLLVDWRVRVAQGRASSLNGILYLTEGSEMSESDWVARHVTAH</sequence>
<gene>
    <name evidence="1" type="ORF">EKPJFOCH_3826</name>
</gene>
<evidence type="ECO:0000313" key="2">
    <source>
        <dbReference type="Proteomes" id="UP001055101"/>
    </source>
</evidence>
<reference evidence="1" key="1">
    <citation type="journal article" date="2021" name="Front. Microbiol.">
        <title>Comprehensive Comparative Genomics and Phenotyping of Methylobacterium Species.</title>
        <authorList>
            <person name="Alessa O."/>
            <person name="Ogura Y."/>
            <person name="Fujitani Y."/>
            <person name="Takami H."/>
            <person name="Hayashi T."/>
            <person name="Sahin N."/>
            <person name="Tani A."/>
        </authorList>
    </citation>
    <scope>NUCLEOTIDE SEQUENCE</scope>
    <source>
        <strain evidence="1">DSM 23674</strain>
    </source>
</reference>
<dbReference type="EMBL" id="BPRA01000021">
    <property type="protein sequence ID" value="GJE57312.1"/>
    <property type="molecule type" value="Genomic_DNA"/>
</dbReference>
<dbReference type="Proteomes" id="UP001055101">
    <property type="component" value="Unassembled WGS sequence"/>
</dbReference>
<keyword evidence="2" id="KW-1185">Reference proteome</keyword>
<evidence type="ECO:0000313" key="1">
    <source>
        <dbReference type="EMBL" id="GJE57312.1"/>
    </source>
</evidence>
<name>A0ABQ4TRN2_9HYPH</name>
<protein>
    <submittedName>
        <fullName evidence="1">Uncharacterized protein</fullName>
    </submittedName>
</protein>
<reference evidence="1" key="2">
    <citation type="submission" date="2021-08" db="EMBL/GenBank/DDBJ databases">
        <authorList>
            <person name="Tani A."/>
            <person name="Ola A."/>
            <person name="Ogura Y."/>
            <person name="Katsura K."/>
            <person name="Hayashi T."/>
        </authorList>
    </citation>
    <scope>NUCLEOTIDE SEQUENCE</scope>
    <source>
        <strain evidence="1">DSM 23674</strain>
    </source>
</reference>
<organism evidence="1 2">
    <name type="scientific">Methylobacterium thuringiense</name>
    <dbReference type="NCBI Taxonomy" id="1003091"/>
    <lineage>
        <taxon>Bacteria</taxon>
        <taxon>Pseudomonadati</taxon>
        <taxon>Pseudomonadota</taxon>
        <taxon>Alphaproteobacteria</taxon>
        <taxon>Hyphomicrobiales</taxon>
        <taxon>Methylobacteriaceae</taxon>
        <taxon>Methylobacterium</taxon>
    </lineage>
</organism>
<proteinExistence type="predicted"/>
<accession>A0ABQ4TRN2</accession>